<evidence type="ECO:0000256" key="6">
    <source>
        <dbReference type="SAM" id="Phobius"/>
    </source>
</evidence>
<dbReference type="PROSITE" id="PS50850">
    <property type="entry name" value="MFS"/>
    <property type="match status" value="1"/>
</dbReference>
<accession>A0ABU2M2Z1</accession>
<gene>
    <name evidence="8" type="ORF">RM479_01190</name>
</gene>
<name>A0ABU2M2Z1_9ACTN</name>
<dbReference type="InterPro" id="IPR020846">
    <property type="entry name" value="MFS_dom"/>
</dbReference>
<feature type="transmembrane region" description="Helical" evidence="6">
    <location>
        <begin position="368"/>
        <end position="386"/>
    </location>
</feature>
<dbReference type="Gene3D" id="1.20.1250.20">
    <property type="entry name" value="MFS general substrate transporter like domains"/>
    <property type="match status" value="1"/>
</dbReference>
<feature type="domain" description="Major facilitator superfamily (MFS) profile" evidence="7">
    <location>
        <begin position="1"/>
        <end position="392"/>
    </location>
</feature>
<sequence length="407" mass="41003">MAASALVLALSGPGQTAGIAVFVDHVITDLDVGRSAVSLAYMVGTLTGALALPWIGRAVDRFGVRRVLALVALGFGGFLVLLAGAQGLVGLTAGFVGVRALGQGGLSMIATTAVAISVTRNRGALLGLTSSLGAAGISLFPLLAERVITVLDWRYTFVAEGILIWVVVLPLAWWGLRGAERPARDTAAAGEEGGEEPVEPSWPLATIARTSMFWAMAGAIACSGLVSTAVFFHQISLLGEQGLTPAQAAANFLPQTLAGLAAALLFGSATDRLSPKVLMSAAMAMHALALVALPSVSPGLGALLYGAALGAAAAGARAVESAALPFYFGTANLGTLRGLTQSVAVASTAVGPILLSLAHGWAGSYRPGVMGLAALCALVAVLVCFARAPLPAIGGSPVGSDEHVREH</sequence>
<dbReference type="EMBL" id="JAVREP010000001">
    <property type="protein sequence ID" value="MDT0327019.1"/>
    <property type="molecule type" value="Genomic_DNA"/>
</dbReference>
<dbReference type="RefSeq" id="WP_311509810.1">
    <property type="nucleotide sequence ID" value="NZ_JAVREP010000001.1"/>
</dbReference>
<feature type="transmembrane region" description="Helical" evidence="6">
    <location>
        <begin position="34"/>
        <end position="55"/>
    </location>
</feature>
<evidence type="ECO:0000256" key="1">
    <source>
        <dbReference type="ARBA" id="ARBA00004651"/>
    </source>
</evidence>
<organism evidence="8 9">
    <name type="scientific">Nocardiopsis lambiniae</name>
    <dbReference type="NCBI Taxonomy" id="3075539"/>
    <lineage>
        <taxon>Bacteria</taxon>
        <taxon>Bacillati</taxon>
        <taxon>Actinomycetota</taxon>
        <taxon>Actinomycetes</taxon>
        <taxon>Streptosporangiales</taxon>
        <taxon>Nocardiopsidaceae</taxon>
        <taxon>Nocardiopsis</taxon>
    </lineage>
</organism>
<evidence type="ECO:0000259" key="7">
    <source>
        <dbReference type="PROSITE" id="PS50850"/>
    </source>
</evidence>
<keyword evidence="9" id="KW-1185">Reference proteome</keyword>
<dbReference type="InterPro" id="IPR011701">
    <property type="entry name" value="MFS"/>
</dbReference>
<evidence type="ECO:0000256" key="2">
    <source>
        <dbReference type="ARBA" id="ARBA00022448"/>
    </source>
</evidence>
<keyword evidence="3 6" id="KW-0812">Transmembrane</keyword>
<evidence type="ECO:0000313" key="9">
    <source>
        <dbReference type="Proteomes" id="UP001183390"/>
    </source>
</evidence>
<feature type="transmembrane region" description="Helical" evidence="6">
    <location>
        <begin position="67"/>
        <end position="88"/>
    </location>
</feature>
<feature type="transmembrane region" description="Helical" evidence="6">
    <location>
        <begin position="212"/>
        <end position="232"/>
    </location>
</feature>
<dbReference type="PANTHER" id="PTHR43385">
    <property type="entry name" value="RIBOFLAVIN TRANSPORTER RIBJ"/>
    <property type="match status" value="1"/>
</dbReference>
<keyword evidence="2" id="KW-0813">Transport</keyword>
<evidence type="ECO:0000313" key="8">
    <source>
        <dbReference type="EMBL" id="MDT0327019.1"/>
    </source>
</evidence>
<reference evidence="9" key="1">
    <citation type="submission" date="2023-07" db="EMBL/GenBank/DDBJ databases">
        <title>30 novel species of actinomycetes from the DSMZ collection.</title>
        <authorList>
            <person name="Nouioui I."/>
        </authorList>
    </citation>
    <scope>NUCLEOTIDE SEQUENCE [LARGE SCALE GENOMIC DNA]</scope>
    <source>
        <strain evidence="9">DSM 44743</strain>
    </source>
</reference>
<feature type="transmembrane region" description="Helical" evidence="6">
    <location>
        <begin position="155"/>
        <end position="176"/>
    </location>
</feature>
<proteinExistence type="predicted"/>
<dbReference type="PANTHER" id="PTHR43385:SF1">
    <property type="entry name" value="RIBOFLAVIN TRANSPORTER RIBJ"/>
    <property type="match status" value="1"/>
</dbReference>
<comment type="caution">
    <text evidence="8">The sequence shown here is derived from an EMBL/GenBank/DDBJ whole genome shotgun (WGS) entry which is preliminary data.</text>
</comment>
<feature type="transmembrane region" description="Helical" evidence="6">
    <location>
        <begin position="339"/>
        <end position="362"/>
    </location>
</feature>
<evidence type="ECO:0000256" key="5">
    <source>
        <dbReference type="ARBA" id="ARBA00023136"/>
    </source>
</evidence>
<dbReference type="Pfam" id="PF07690">
    <property type="entry name" value="MFS_1"/>
    <property type="match status" value="1"/>
</dbReference>
<evidence type="ECO:0000256" key="4">
    <source>
        <dbReference type="ARBA" id="ARBA00022989"/>
    </source>
</evidence>
<dbReference type="InterPro" id="IPR036259">
    <property type="entry name" value="MFS_trans_sf"/>
</dbReference>
<dbReference type="InterPro" id="IPR052983">
    <property type="entry name" value="MFS_Riboflavin_Transporter"/>
</dbReference>
<evidence type="ECO:0000256" key="3">
    <source>
        <dbReference type="ARBA" id="ARBA00022692"/>
    </source>
</evidence>
<comment type="subcellular location">
    <subcellularLocation>
        <location evidence="1">Cell membrane</location>
        <topology evidence="1">Multi-pass membrane protein</topology>
    </subcellularLocation>
</comment>
<feature type="transmembrane region" description="Helical" evidence="6">
    <location>
        <begin position="100"/>
        <end position="118"/>
    </location>
</feature>
<dbReference type="Proteomes" id="UP001183390">
    <property type="component" value="Unassembled WGS sequence"/>
</dbReference>
<feature type="transmembrane region" description="Helical" evidence="6">
    <location>
        <begin position="125"/>
        <end position="143"/>
    </location>
</feature>
<keyword evidence="4 6" id="KW-1133">Transmembrane helix</keyword>
<keyword evidence="5 6" id="KW-0472">Membrane</keyword>
<feature type="transmembrane region" description="Helical" evidence="6">
    <location>
        <begin position="252"/>
        <end position="270"/>
    </location>
</feature>
<dbReference type="SUPFAM" id="SSF103473">
    <property type="entry name" value="MFS general substrate transporter"/>
    <property type="match status" value="1"/>
</dbReference>
<protein>
    <submittedName>
        <fullName evidence="8">MFS transporter</fullName>
    </submittedName>
</protein>